<dbReference type="RefSeq" id="WP_203786032.1">
    <property type="nucleotide sequence ID" value="NZ_BOMV01000069.1"/>
</dbReference>
<accession>A0A919K5N4</accession>
<feature type="transmembrane region" description="Helical" evidence="1">
    <location>
        <begin position="109"/>
        <end position="130"/>
    </location>
</feature>
<comment type="caution">
    <text evidence="2">The sequence shown here is derived from an EMBL/GenBank/DDBJ whole genome shotgun (WGS) entry which is preliminary data.</text>
</comment>
<reference evidence="2" key="1">
    <citation type="submission" date="2021-01" db="EMBL/GenBank/DDBJ databases">
        <title>Whole genome shotgun sequence of Actinoplanes rishiriensis NBRC 108556.</title>
        <authorList>
            <person name="Komaki H."/>
            <person name="Tamura T."/>
        </authorList>
    </citation>
    <scope>NUCLEOTIDE SEQUENCE</scope>
    <source>
        <strain evidence="2">NBRC 108556</strain>
    </source>
</reference>
<gene>
    <name evidence="2" type="ORF">Ari01nite_64830</name>
</gene>
<dbReference type="AlphaFoldDB" id="A0A919K5N4"/>
<evidence type="ECO:0000313" key="3">
    <source>
        <dbReference type="Proteomes" id="UP000636960"/>
    </source>
</evidence>
<sequence length="156" mass="16846">MRHQRWFPPAALAVGLFAINVAARLIIRLGFDGNDQAESRATIIMFAVLGLLLAGYTFVACQRKRPSGWLLPDVVGGAVGGLLLTVLVGPFISGGQPFASGAGDFFFQVWLYAGFTIAGTLLGYWIAVVLGRDYRSRSLAAYAKTATVKPRKVVRR</sequence>
<keyword evidence="1" id="KW-1133">Transmembrane helix</keyword>
<evidence type="ECO:0000313" key="2">
    <source>
        <dbReference type="EMBL" id="GIE99018.1"/>
    </source>
</evidence>
<name>A0A919K5N4_9ACTN</name>
<dbReference type="Proteomes" id="UP000636960">
    <property type="component" value="Unassembled WGS sequence"/>
</dbReference>
<proteinExistence type="predicted"/>
<organism evidence="2 3">
    <name type="scientific">Paractinoplanes rishiriensis</name>
    <dbReference type="NCBI Taxonomy" id="1050105"/>
    <lineage>
        <taxon>Bacteria</taxon>
        <taxon>Bacillati</taxon>
        <taxon>Actinomycetota</taxon>
        <taxon>Actinomycetes</taxon>
        <taxon>Micromonosporales</taxon>
        <taxon>Micromonosporaceae</taxon>
        <taxon>Paractinoplanes</taxon>
    </lineage>
</organism>
<keyword evidence="1" id="KW-0472">Membrane</keyword>
<keyword evidence="3" id="KW-1185">Reference proteome</keyword>
<evidence type="ECO:0000256" key="1">
    <source>
        <dbReference type="SAM" id="Phobius"/>
    </source>
</evidence>
<protein>
    <submittedName>
        <fullName evidence="2">Uncharacterized protein</fullName>
    </submittedName>
</protein>
<keyword evidence="1" id="KW-0812">Transmembrane</keyword>
<feature type="transmembrane region" description="Helical" evidence="1">
    <location>
        <begin position="12"/>
        <end position="31"/>
    </location>
</feature>
<feature type="transmembrane region" description="Helical" evidence="1">
    <location>
        <begin position="68"/>
        <end position="89"/>
    </location>
</feature>
<feature type="transmembrane region" description="Helical" evidence="1">
    <location>
        <begin position="43"/>
        <end position="61"/>
    </location>
</feature>
<dbReference type="EMBL" id="BOMV01000069">
    <property type="protein sequence ID" value="GIE99018.1"/>
    <property type="molecule type" value="Genomic_DNA"/>
</dbReference>